<evidence type="ECO:0000313" key="3">
    <source>
        <dbReference type="EMBL" id="EKY29588.1"/>
    </source>
</evidence>
<dbReference type="Proteomes" id="UP000010420">
    <property type="component" value="Unassembled WGS sequence"/>
</dbReference>
<comment type="caution">
    <text evidence="3">The sequence shown here is derived from an EMBL/GenBank/DDBJ whole genome shotgun (WGS) entry which is preliminary data.</text>
</comment>
<evidence type="ECO:0000259" key="2">
    <source>
        <dbReference type="Pfam" id="PF26273"/>
    </source>
</evidence>
<organism evidence="3 4">
    <name type="scientific">Clostridium celatum DSM 1785</name>
    <dbReference type="NCBI Taxonomy" id="545697"/>
    <lineage>
        <taxon>Bacteria</taxon>
        <taxon>Bacillati</taxon>
        <taxon>Bacillota</taxon>
        <taxon>Clostridia</taxon>
        <taxon>Eubacteriales</taxon>
        <taxon>Clostridiaceae</taxon>
        <taxon>Clostridium</taxon>
    </lineage>
</organism>
<keyword evidence="1" id="KW-0472">Membrane</keyword>
<dbReference type="EMBL" id="AMEZ01000005">
    <property type="protein sequence ID" value="EKY29588.1"/>
    <property type="molecule type" value="Genomic_DNA"/>
</dbReference>
<accession>L1QNM2</accession>
<keyword evidence="4" id="KW-1185">Reference proteome</keyword>
<dbReference type="PATRIC" id="fig|545697.3.peg.170"/>
<gene>
    <name evidence="3" type="ORF">HMPREF0216_00171</name>
</gene>
<dbReference type="HOGENOM" id="CLU_3023950_0_0_9"/>
<dbReference type="Pfam" id="PF26273">
    <property type="entry name" value="Gly_zipper"/>
    <property type="match status" value="1"/>
</dbReference>
<dbReference type="STRING" id="545697.HMPREF0216_00171"/>
<proteinExistence type="predicted"/>
<reference evidence="3 4" key="1">
    <citation type="submission" date="2012-05" db="EMBL/GenBank/DDBJ databases">
        <authorList>
            <person name="Weinstock G."/>
            <person name="Sodergren E."/>
            <person name="Lobos E.A."/>
            <person name="Fulton L."/>
            <person name="Fulton R."/>
            <person name="Courtney L."/>
            <person name="Fronick C."/>
            <person name="O'Laughlin M."/>
            <person name="Godfrey J."/>
            <person name="Wilson R.M."/>
            <person name="Miner T."/>
            <person name="Farmer C."/>
            <person name="Delehaunty K."/>
            <person name="Cordes M."/>
            <person name="Minx P."/>
            <person name="Tomlinson C."/>
            <person name="Chen J."/>
            <person name="Wollam A."/>
            <person name="Pepin K.H."/>
            <person name="Bhonagiri V."/>
            <person name="Zhang X."/>
            <person name="Suruliraj S."/>
            <person name="Warren W."/>
            <person name="Mitreva M."/>
            <person name="Mardis E.R."/>
            <person name="Wilson R.K."/>
        </authorList>
    </citation>
    <scope>NUCLEOTIDE SEQUENCE [LARGE SCALE GENOMIC DNA]</scope>
    <source>
        <strain evidence="3 4">DSM 1785</strain>
    </source>
</reference>
<feature type="domain" description="Glycine zipper-like" evidence="2">
    <location>
        <begin position="6"/>
        <end position="51"/>
    </location>
</feature>
<keyword evidence="1" id="KW-0812">Transmembrane</keyword>
<sequence>MRNKNNQEDKVVFLPLGIALGISTGVFFNEISIGLCFGILIGVIADYVVNQNRKK</sequence>
<dbReference type="InterPro" id="IPR058598">
    <property type="entry name" value="Gly_zipper-like_dom"/>
</dbReference>
<feature type="transmembrane region" description="Helical" evidence="1">
    <location>
        <begin position="12"/>
        <end position="45"/>
    </location>
</feature>
<evidence type="ECO:0000313" key="4">
    <source>
        <dbReference type="Proteomes" id="UP000010420"/>
    </source>
</evidence>
<name>L1QNM2_9CLOT</name>
<protein>
    <recommendedName>
        <fullName evidence="2">Glycine zipper-like domain-containing protein</fullName>
    </recommendedName>
</protein>
<evidence type="ECO:0000256" key="1">
    <source>
        <dbReference type="SAM" id="Phobius"/>
    </source>
</evidence>
<keyword evidence="1" id="KW-1133">Transmembrane helix</keyword>
<dbReference type="AlphaFoldDB" id="L1QNM2"/>
<dbReference type="RefSeq" id="WP_005209951.1">
    <property type="nucleotide sequence ID" value="NZ_KB291600.1"/>
</dbReference>